<reference evidence="1" key="2">
    <citation type="journal article" date="2015" name="Data Brief">
        <title>Shoot transcriptome of the giant reed, Arundo donax.</title>
        <authorList>
            <person name="Barrero R.A."/>
            <person name="Guerrero F.D."/>
            <person name="Moolhuijzen P."/>
            <person name="Goolsby J.A."/>
            <person name="Tidwell J."/>
            <person name="Bellgard S.E."/>
            <person name="Bellgard M.I."/>
        </authorList>
    </citation>
    <scope>NUCLEOTIDE SEQUENCE</scope>
    <source>
        <tissue evidence="1">Shoot tissue taken approximately 20 cm above the soil surface</tissue>
    </source>
</reference>
<dbReference type="AlphaFoldDB" id="A0A0A9U7J6"/>
<accession>A0A0A9U7J6</accession>
<organism evidence="1">
    <name type="scientific">Arundo donax</name>
    <name type="common">Giant reed</name>
    <name type="synonym">Donax arundinaceus</name>
    <dbReference type="NCBI Taxonomy" id="35708"/>
    <lineage>
        <taxon>Eukaryota</taxon>
        <taxon>Viridiplantae</taxon>
        <taxon>Streptophyta</taxon>
        <taxon>Embryophyta</taxon>
        <taxon>Tracheophyta</taxon>
        <taxon>Spermatophyta</taxon>
        <taxon>Magnoliopsida</taxon>
        <taxon>Liliopsida</taxon>
        <taxon>Poales</taxon>
        <taxon>Poaceae</taxon>
        <taxon>PACMAD clade</taxon>
        <taxon>Arundinoideae</taxon>
        <taxon>Arundineae</taxon>
        <taxon>Arundo</taxon>
    </lineage>
</organism>
<protein>
    <submittedName>
        <fullName evidence="1">Uncharacterized protein</fullName>
    </submittedName>
</protein>
<sequence length="65" mass="7253">MLASLLIHFFCNVKLNHMATIAASNFQTDKSNRAEPQTRNQFCSLNNTTPYPLINKLASSGEILL</sequence>
<dbReference type="EMBL" id="GBRH01191900">
    <property type="protein sequence ID" value="JAE05996.1"/>
    <property type="molecule type" value="Transcribed_RNA"/>
</dbReference>
<proteinExistence type="predicted"/>
<evidence type="ECO:0000313" key="1">
    <source>
        <dbReference type="EMBL" id="JAE05996.1"/>
    </source>
</evidence>
<name>A0A0A9U7J6_ARUDO</name>
<reference evidence="1" key="1">
    <citation type="submission" date="2014-09" db="EMBL/GenBank/DDBJ databases">
        <authorList>
            <person name="Magalhaes I.L.F."/>
            <person name="Oliveira U."/>
            <person name="Santos F.R."/>
            <person name="Vidigal T.H.D.A."/>
            <person name="Brescovit A.D."/>
            <person name="Santos A.J."/>
        </authorList>
    </citation>
    <scope>NUCLEOTIDE SEQUENCE</scope>
    <source>
        <tissue evidence="1">Shoot tissue taken approximately 20 cm above the soil surface</tissue>
    </source>
</reference>